<feature type="compositionally biased region" description="Basic residues" evidence="6">
    <location>
        <begin position="90"/>
        <end position="99"/>
    </location>
</feature>
<accession>A0A5B6WTU0</accession>
<comment type="subcellular location">
    <subcellularLocation>
        <location evidence="1">Nucleus</location>
    </subcellularLocation>
</comment>
<protein>
    <submittedName>
        <fullName evidence="7">B3 domain-containing protein</fullName>
    </submittedName>
</protein>
<dbReference type="OrthoDB" id="1090008at2759"/>
<dbReference type="Proteomes" id="UP000325315">
    <property type="component" value="Unassembled WGS sequence"/>
</dbReference>
<organism evidence="7 8">
    <name type="scientific">Gossypium australe</name>
    <dbReference type="NCBI Taxonomy" id="47621"/>
    <lineage>
        <taxon>Eukaryota</taxon>
        <taxon>Viridiplantae</taxon>
        <taxon>Streptophyta</taxon>
        <taxon>Embryophyta</taxon>
        <taxon>Tracheophyta</taxon>
        <taxon>Spermatophyta</taxon>
        <taxon>Magnoliopsida</taxon>
        <taxon>eudicotyledons</taxon>
        <taxon>Gunneridae</taxon>
        <taxon>Pentapetalae</taxon>
        <taxon>rosids</taxon>
        <taxon>malvids</taxon>
        <taxon>Malvales</taxon>
        <taxon>Malvaceae</taxon>
        <taxon>Malvoideae</taxon>
        <taxon>Gossypium</taxon>
    </lineage>
</organism>
<proteinExistence type="predicted"/>
<comment type="caution">
    <text evidence="7">The sequence shown here is derived from an EMBL/GenBank/DDBJ whole genome shotgun (WGS) entry which is preliminary data.</text>
</comment>
<evidence type="ECO:0000256" key="6">
    <source>
        <dbReference type="SAM" id="MobiDB-lite"/>
    </source>
</evidence>
<dbReference type="CDD" id="cd10017">
    <property type="entry name" value="B3_DNA"/>
    <property type="match status" value="1"/>
</dbReference>
<dbReference type="SUPFAM" id="SSF101936">
    <property type="entry name" value="DNA-binding pseudobarrel domain"/>
    <property type="match status" value="2"/>
</dbReference>
<dbReference type="PANTHER" id="PTHR31541">
    <property type="entry name" value="B3 DOMAIN PLANT PROTEIN-RELATED"/>
    <property type="match status" value="1"/>
</dbReference>
<evidence type="ECO:0000256" key="4">
    <source>
        <dbReference type="ARBA" id="ARBA00023163"/>
    </source>
</evidence>
<dbReference type="Gene3D" id="2.40.330.10">
    <property type="entry name" value="DNA-binding pseudobarrel domain"/>
    <property type="match status" value="2"/>
</dbReference>
<evidence type="ECO:0000256" key="1">
    <source>
        <dbReference type="ARBA" id="ARBA00004123"/>
    </source>
</evidence>
<keyword evidence="3" id="KW-0238">DNA-binding</keyword>
<reference evidence="8" key="1">
    <citation type="journal article" date="2019" name="Plant Biotechnol. J.">
        <title>Genome sequencing of the Australian wild diploid species Gossypium australe highlights disease resistance and delayed gland morphogenesis.</title>
        <authorList>
            <person name="Cai Y."/>
            <person name="Cai X."/>
            <person name="Wang Q."/>
            <person name="Wang P."/>
            <person name="Zhang Y."/>
            <person name="Cai C."/>
            <person name="Xu Y."/>
            <person name="Wang K."/>
            <person name="Zhou Z."/>
            <person name="Wang C."/>
            <person name="Geng S."/>
            <person name="Li B."/>
            <person name="Dong Q."/>
            <person name="Hou Y."/>
            <person name="Wang H."/>
            <person name="Ai P."/>
            <person name="Liu Z."/>
            <person name="Yi F."/>
            <person name="Sun M."/>
            <person name="An G."/>
            <person name="Cheng J."/>
            <person name="Zhang Y."/>
            <person name="Shi Q."/>
            <person name="Xie Y."/>
            <person name="Shi X."/>
            <person name="Chang Y."/>
            <person name="Huang F."/>
            <person name="Chen Y."/>
            <person name="Hong S."/>
            <person name="Mi L."/>
            <person name="Sun Q."/>
            <person name="Zhang L."/>
            <person name="Zhou B."/>
            <person name="Peng R."/>
            <person name="Zhang X."/>
            <person name="Liu F."/>
        </authorList>
    </citation>
    <scope>NUCLEOTIDE SEQUENCE [LARGE SCALE GENOMIC DNA]</scope>
    <source>
        <strain evidence="8">cv. PA1801</strain>
    </source>
</reference>
<feature type="region of interest" description="Disordered" evidence="6">
    <location>
        <begin position="73"/>
        <end position="107"/>
    </location>
</feature>
<dbReference type="AlphaFoldDB" id="A0A5B6WTU0"/>
<keyword evidence="8" id="KW-1185">Reference proteome</keyword>
<dbReference type="GO" id="GO:0003677">
    <property type="term" value="F:DNA binding"/>
    <property type="evidence" value="ECO:0007669"/>
    <property type="project" value="UniProtKB-KW"/>
</dbReference>
<gene>
    <name evidence="7" type="ORF">EPI10_007326</name>
</gene>
<name>A0A5B6WTU0_9ROSI</name>
<feature type="region of interest" description="Disordered" evidence="6">
    <location>
        <begin position="35"/>
        <end position="54"/>
    </location>
</feature>
<dbReference type="InterPro" id="IPR015300">
    <property type="entry name" value="DNA-bd_pseudobarrel_sf"/>
</dbReference>
<keyword evidence="5" id="KW-0539">Nucleus</keyword>
<evidence type="ECO:0000313" key="7">
    <source>
        <dbReference type="EMBL" id="KAA3485329.1"/>
    </source>
</evidence>
<evidence type="ECO:0000256" key="2">
    <source>
        <dbReference type="ARBA" id="ARBA00023015"/>
    </source>
</evidence>
<evidence type="ECO:0000256" key="5">
    <source>
        <dbReference type="ARBA" id="ARBA00023242"/>
    </source>
</evidence>
<sequence>MELLSLDDFKDTKIDPSWGPFDYLLHVLHVDQQKLQKSHNAPPPPQTIRKQGHTGFKLRSKFNNSVGLKRKRNLKAVEEEDDGDGDRVAPKLKPKRSKKQEKSVYPIPPPDLPPLFRQLIVEEMGGRGLVLVIQKTIFFSDINPTASRLSIPFSQVKTHDFLNEAEAKELDDKNSMQVWLLDPSMRGTSITLNKWVMGSSSLYVLTNTWNPVVKNNQLKKGDMVQLWSFRVNSLLGIEAVDTVMSPQSAFENSGPAVAHLIMVSPRMMELLSLDDFKDTNIDPNWGPFDYLLHVLHVDQQKLQKSHNAPPPPQTLCKQDHEGFKLRSKFNNSVGLKRKRNLKAVEEEDDGDQVAPKLKPKRIKKQEKSVCPIPPPDLPPLFRQLIVEEMGGRGLVLVIQKTIFFSDINPSASRFSIPFSQVKTHDFLNEAEAKELDDKNSMQVWLLDPSMRGTSITLNKWVMRSSSLYVLTNTWNSVVKNNQLKKGDMVQLWSFRVNSLLCFALVKL</sequence>
<dbReference type="InterPro" id="IPR003340">
    <property type="entry name" value="B3_DNA-bd"/>
</dbReference>
<dbReference type="Pfam" id="PF03754">
    <property type="entry name" value="At2g31720-like"/>
    <property type="match status" value="2"/>
</dbReference>
<dbReference type="GO" id="GO:0005634">
    <property type="term" value="C:nucleus"/>
    <property type="evidence" value="ECO:0007669"/>
    <property type="project" value="UniProtKB-SubCell"/>
</dbReference>
<keyword evidence="4" id="KW-0804">Transcription</keyword>
<dbReference type="PANTHER" id="PTHR31541:SF25">
    <property type="entry name" value="GAMMA-GLIADIN B"/>
    <property type="match status" value="1"/>
</dbReference>
<dbReference type="EMBL" id="SMMG02000002">
    <property type="protein sequence ID" value="KAA3485329.1"/>
    <property type="molecule type" value="Genomic_DNA"/>
</dbReference>
<dbReference type="InterPro" id="IPR005508">
    <property type="entry name" value="At2g31720-like"/>
</dbReference>
<evidence type="ECO:0000256" key="3">
    <source>
        <dbReference type="ARBA" id="ARBA00023125"/>
    </source>
</evidence>
<keyword evidence="2" id="KW-0805">Transcription regulation</keyword>
<evidence type="ECO:0000313" key="8">
    <source>
        <dbReference type="Proteomes" id="UP000325315"/>
    </source>
</evidence>